<comment type="caution">
    <text evidence="2">The sequence shown here is derived from an EMBL/GenBank/DDBJ whole genome shotgun (WGS) entry which is preliminary data.</text>
</comment>
<gene>
    <name evidence="2" type="ORF">ThidrDRAFT_4717</name>
</gene>
<name>G2E8V3_9GAMM</name>
<dbReference type="AlphaFoldDB" id="G2E8V3"/>
<proteinExistence type="predicted"/>
<protein>
    <submittedName>
        <fullName evidence="2">Uncharacterized protein</fullName>
    </submittedName>
</protein>
<keyword evidence="3" id="KW-1185">Reference proteome</keyword>
<organism evidence="2 3">
    <name type="scientific">Thiorhodococcus drewsii AZ1</name>
    <dbReference type="NCBI Taxonomy" id="765913"/>
    <lineage>
        <taxon>Bacteria</taxon>
        <taxon>Pseudomonadati</taxon>
        <taxon>Pseudomonadota</taxon>
        <taxon>Gammaproteobacteria</taxon>
        <taxon>Chromatiales</taxon>
        <taxon>Chromatiaceae</taxon>
        <taxon>Thiorhodococcus</taxon>
    </lineage>
</organism>
<evidence type="ECO:0000313" key="2">
    <source>
        <dbReference type="EMBL" id="EGV27472.1"/>
    </source>
</evidence>
<dbReference type="Proteomes" id="UP000004200">
    <property type="component" value="Unassembled WGS sequence"/>
</dbReference>
<feature type="non-terminal residue" evidence="2">
    <location>
        <position position="1"/>
    </location>
</feature>
<sequence length="55" mass="6663">NIRAGNSWASHQKQEDRYDGSSEMQNRIAHFRFEYAELTPIFRRLLAYNDEVFRQ</sequence>
<dbReference type="EMBL" id="AFWT01000127">
    <property type="protein sequence ID" value="EGV27472.1"/>
    <property type="molecule type" value="Genomic_DNA"/>
</dbReference>
<reference evidence="2 3" key="1">
    <citation type="submission" date="2011-06" db="EMBL/GenBank/DDBJ databases">
        <title>The draft genome of Thiorhodococcus drewsii AZ1.</title>
        <authorList>
            <consortium name="US DOE Joint Genome Institute (JGI-PGF)"/>
            <person name="Lucas S."/>
            <person name="Han J."/>
            <person name="Lapidus A."/>
            <person name="Cheng J.-F."/>
            <person name="Goodwin L."/>
            <person name="Pitluck S."/>
            <person name="Peters L."/>
            <person name="Land M.L."/>
            <person name="Hauser L."/>
            <person name="Vogl K."/>
            <person name="Liu Z."/>
            <person name="Imhoff J."/>
            <person name="Thiel V."/>
            <person name="Frigaard N.-U."/>
            <person name="Bryant D.A."/>
            <person name="Woyke T.J."/>
        </authorList>
    </citation>
    <scope>NUCLEOTIDE SEQUENCE [LARGE SCALE GENOMIC DNA]</scope>
    <source>
        <strain evidence="2 3">AZ1</strain>
    </source>
</reference>
<feature type="region of interest" description="Disordered" evidence="1">
    <location>
        <begin position="1"/>
        <end position="21"/>
    </location>
</feature>
<evidence type="ECO:0000313" key="3">
    <source>
        <dbReference type="Proteomes" id="UP000004200"/>
    </source>
</evidence>
<accession>G2E8V3</accession>
<evidence type="ECO:0000256" key="1">
    <source>
        <dbReference type="SAM" id="MobiDB-lite"/>
    </source>
</evidence>